<comment type="caution">
    <text evidence="11">The sequence shown here is derived from an EMBL/GenBank/DDBJ whole genome shotgun (WGS) entry which is preliminary data.</text>
</comment>
<dbReference type="Proteomes" id="UP000819052">
    <property type="component" value="Unassembled WGS sequence"/>
</dbReference>
<protein>
    <submittedName>
        <fullName evidence="11">Carbohydrate porin</fullName>
    </submittedName>
</protein>
<reference evidence="11 12" key="1">
    <citation type="submission" date="2019-09" db="EMBL/GenBank/DDBJ databases">
        <title>Taxonomy of Antarctic Massilia spp.: description of Massilia rubra sp. nov., Massilia aquatica sp. nov., Massilia mucilaginosa sp. nov., Massilia frigida sp. nov. isolated from streams, lakes and regoliths.</title>
        <authorList>
            <person name="Holochova P."/>
            <person name="Sedlacek I."/>
            <person name="Kralova S."/>
            <person name="Maslanova I."/>
            <person name="Busse H.-J."/>
            <person name="Stankova E."/>
            <person name="Vrbovska V."/>
            <person name="Kovarovic V."/>
            <person name="Bartak M."/>
            <person name="Svec P."/>
            <person name="Pantucek R."/>
        </authorList>
    </citation>
    <scope>NUCLEOTIDE SEQUENCE [LARGE SCALE GENOMIC DNA]</scope>
    <source>
        <strain evidence="11 12">CCM 8693</strain>
    </source>
</reference>
<dbReference type="InterPro" id="IPR003192">
    <property type="entry name" value="Porin_LamB"/>
</dbReference>
<evidence type="ECO:0000313" key="12">
    <source>
        <dbReference type="Proteomes" id="UP000819052"/>
    </source>
</evidence>
<comment type="subcellular location">
    <subcellularLocation>
        <location evidence="1">Cell outer membrane</location>
        <topology evidence="1">Multi-pass membrane protein</topology>
    </subcellularLocation>
</comment>
<dbReference type="EMBL" id="VVIW01000004">
    <property type="protein sequence ID" value="NHZ40553.1"/>
    <property type="molecule type" value="Genomic_DNA"/>
</dbReference>
<dbReference type="RefSeq" id="WP_167076351.1">
    <property type="nucleotide sequence ID" value="NZ_VVIW01000004.1"/>
</dbReference>
<dbReference type="InterPro" id="IPR050286">
    <property type="entry name" value="G_neg_Bact_CarbUptk_Porin"/>
</dbReference>
<keyword evidence="9" id="KW-0998">Cell outer membrane</keyword>
<proteinExistence type="inferred from homology"/>
<comment type="similarity">
    <text evidence="2">Belongs to the porin LamB (TC 1.B.3) family.</text>
</comment>
<keyword evidence="5" id="KW-0812">Transmembrane</keyword>
<sequence length="428" mass="46075">MKRITKSTLATALLLAFASSGAIAGDHETEGFHGYLRAGVGSATNGGSQSCYGLGGISMSYRLGNECDSFTEFGYTHALAKASNGATFVGTFWVDAYKNSSDFGDAKLAVSKAYVEAKNLPFMNGGIIWAGKRHYYRPDIHMLDMQYINMNGTGGGVDGYPMGPGKISYAVFKDNDDNVYSTDPLTGVRTLRSTNSALRQNIVYEGLPVNQDGTLDIAVSLIHAQGDDNIAQKTHNGYQVSLFHRQAKLFGGGNTFGVQYGVGPGTGIGGPCCARMGPSGSTLLDSDVTRVRVFNDIVVQPTRDFSMEFVALYQRDKSPVTGSNTWTTVGARPVYALAENFKMQAELGVTRLKSDMNPSAQRLTKLTIAPTITLGRDYYARPELRAFVSYGKWNDAATGAVNAFNNGGPVYGDRTSGTSYGIHLEAWW</sequence>
<keyword evidence="6" id="KW-0406">Ion transport</keyword>
<keyword evidence="12" id="KW-1185">Reference proteome</keyword>
<evidence type="ECO:0000256" key="10">
    <source>
        <dbReference type="SAM" id="SignalP"/>
    </source>
</evidence>
<evidence type="ECO:0000313" key="11">
    <source>
        <dbReference type="EMBL" id="NHZ40553.1"/>
    </source>
</evidence>
<evidence type="ECO:0000256" key="5">
    <source>
        <dbReference type="ARBA" id="ARBA00022692"/>
    </source>
</evidence>
<dbReference type="Pfam" id="PF02264">
    <property type="entry name" value="LamB"/>
    <property type="match status" value="1"/>
</dbReference>
<feature type="signal peptide" evidence="10">
    <location>
        <begin position="1"/>
        <end position="24"/>
    </location>
</feature>
<gene>
    <name evidence="11" type="ORF">F1609_10365</name>
</gene>
<evidence type="ECO:0000256" key="9">
    <source>
        <dbReference type="ARBA" id="ARBA00023237"/>
    </source>
</evidence>
<keyword evidence="7" id="KW-0626">Porin</keyword>
<keyword evidence="4" id="KW-1134">Transmembrane beta strand</keyword>
<evidence type="ECO:0000256" key="1">
    <source>
        <dbReference type="ARBA" id="ARBA00004571"/>
    </source>
</evidence>
<evidence type="ECO:0000256" key="3">
    <source>
        <dbReference type="ARBA" id="ARBA00022448"/>
    </source>
</evidence>
<dbReference type="InterPro" id="IPR036998">
    <property type="entry name" value="Porin_LamB_sf"/>
</dbReference>
<keyword evidence="10" id="KW-0732">Signal</keyword>
<accession>A0ABX0M1Q5</accession>
<evidence type="ECO:0000256" key="8">
    <source>
        <dbReference type="ARBA" id="ARBA00023136"/>
    </source>
</evidence>
<keyword evidence="8" id="KW-0472">Membrane</keyword>
<organism evidence="11 12">
    <name type="scientific">Massilia aquatica</name>
    <dbReference type="NCBI Taxonomy" id="2609000"/>
    <lineage>
        <taxon>Bacteria</taxon>
        <taxon>Pseudomonadati</taxon>
        <taxon>Pseudomonadota</taxon>
        <taxon>Betaproteobacteria</taxon>
        <taxon>Burkholderiales</taxon>
        <taxon>Oxalobacteraceae</taxon>
        <taxon>Telluria group</taxon>
        <taxon>Massilia</taxon>
    </lineage>
</organism>
<dbReference type="SUPFAM" id="SSF56935">
    <property type="entry name" value="Porins"/>
    <property type="match status" value="1"/>
</dbReference>
<evidence type="ECO:0000256" key="4">
    <source>
        <dbReference type="ARBA" id="ARBA00022452"/>
    </source>
</evidence>
<evidence type="ECO:0000256" key="6">
    <source>
        <dbReference type="ARBA" id="ARBA00023065"/>
    </source>
</evidence>
<dbReference type="PANTHER" id="PTHR38762">
    <property type="entry name" value="CRYPTIC OUTER MEMBRANE PORIN BGLH-RELATED"/>
    <property type="match status" value="1"/>
</dbReference>
<feature type="chain" id="PRO_5045971266" evidence="10">
    <location>
        <begin position="25"/>
        <end position="428"/>
    </location>
</feature>
<evidence type="ECO:0000256" key="2">
    <source>
        <dbReference type="ARBA" id="ARBA00007055"/>
    </source>
</evidence>
<dbReference type="PANTHER" id="PTHR38762:SF1">
    <property type="entry name" value="CRYPTIC OUTER MEMBRANE PORIN BGLH-RELATED"/>
    <property type="match status" value="1"/>
</dbReference>
<name>A0ABX0M1Q5_9BURK</name>
<dbReference type="Gene3D" id="2.40.170.10">
    <property type="entry name" value="Porin, LamB type"/>
    <property type="match status" value="1"/>
</dbReference>
<evidence type="ECO:0000256" key="7">
    <source>
        <dbReference type="ARBA" id="ARBA00023114"/>
    </source>
</evidence>
<keyword evidence="3" id="KW-0813">Transport</keyword>